<keyword evidence="1" id="KW-0472">Membrane</keyword>
<keyword evidence="1" id="KW-0812">Transmembrane</keyword>
<feature type="transmembrane region" description="Helical" evidence="1">
    <location>
        <begin position="54"/>
        <end position="83"/>
    </location>
</feature>
<dbReference type="RefSeq" id="WP_123931478.1">
    <property type="nucleotide sequence ID" value="NZ_RKRE01000003.1"/>
</dbReference>
<sequence length="86" mass="9029">MAKGFKSSAASPWLLVTLLLIGGLAGSALGEWLAAYVPALKAVSRVAFGPATLNLRFLTLTFGFSLVVGPLTALGFIIGYLAYRRL</sequence>
<dbReference type="Pfam" id="PF14209">
    <property type="entry name" value="DUF4321"/>
    <property type="match status" value="1"/>
</dbReference>
<evidence type="ECO:0000256" key="1">
    <source>
        <dbReference type="SAM" id="Phobius"/>
    </source>
</evidence>
<dbReference type="InterPro" id="IPR025470">
    <property type="entry name" value="DUF4321"/>
</dbReference>
<dbReference type="Proteomes" id="UP000282654">
    <property type="component" value="Unassembled WGS sequence"/>
</dbReference>
<accession>A0A3N5BAV3</accession>
<name>A0A3N5BAV3_9THEO</name>
<dbReference type="EMBL" id="RKRE01000003">
    <property type="protein sequence ID" value="RPF42835.1"/>
    <property type="molecule type" value="Genomic_DNA"/>
</dbReference>
<reference evidence="2 3" key="1">
    <citation type="submission" date="2018-11" db="EMBL/GenBank/DDBJ databases">
        <title>Genomic Encyclopedia of Type Strains, Phase IV (KMG-IV): sequencing the most valuable type-strain genomes for metagenomic binning, comparative biology and taxonomic classification.</title>
        <authorList>
            <person name="Goeker M."/>
        </authorList>
    </citation>
    <scope>NUCLEOTIDE SEQUENCE [LARGE SCALE GENOMIC DNA]</scope>
    <source>
        <strain evidence="2 3">DSM 102936</strain>
    </source>
</reference>
<protein>
    <submittedName>
        <fullName evidence="2">Uncharacterized protein DUF4321</fullName>
    </submittedName>
</protein>
<dbReference type="OrthoDB" id="1787455at2"/>
<keyword evidence="3" id="KW-1185">Reference proteome</keyword>
<evidence type="ECO:0000313" key="3">
    <source>
        <dbReference type="Proteomes" id="UP000282654"/>
    </source>
</evidence>
<dbReference type="AlphaFoldDB" id="A0A3N5BAV3"/>
<comment type="caution">
    <text evidence="2">The sequence shown here is derived from an EMBL/GenBank/DDBJ whole genome shotgun (WGS) entry which is preliminary data.</text>
</comment>
<evidence type="ECO:0000313" key="2">
    <source>
        <dbReference type="EMBL" id="RPF42835.1"/>
    </source>
</evidence>
<proteinExistence type="predicted"/>
<gene>
    <name evidence="2" type="ORF">EDD75_1948</name>
</gene>
<organism evidence="2 3">
    <name type="scientific">Thermodesulfitimonas autotrophica</name>
    <dbReference type="NCBI Taxonomy" id="1894989"/>
    <lineage>
        <taxon>Bacteria</taxon>
        <taxon>Bacillati</taxon>
        <taxon>Bacillota</taxon>
        <taxon>Clostridia</taxon>
        <taxon>Thermoanaerobacterales</taxon>
        <taxon>Thermoanaerobacteraceae</taxon>
        <taxon>Thermodesulfitimonas</taxon>
    </lineage>
</organism>
<keyword evidence="1" id="KW-1133">Transmembrane helix</keyword>